<reference evidence="3" key="1">
    <citation type="submission" date="2017-02" db="EMBL/GenBank/DDBJ databases">
        <authorList>
            <person name="Varghese N."/>
            <person name="Submissions S."/>
        </authorList>
    </citation>
    <scope>NUCLEOTIDE SEQUENCE [LARGE SCALE GENOMIC DNA]</scope>
    <source>
        <strain evidence="3">9H-4</strain>
    </source>
</reference>
<dbReference type="Proteomes" id="UP000191040">
    <property type="component" value="Chromosome I"/>
</dbReference>
<dbReference type="OrthoDB" id="9804774at2"/>
<sequence length="232" mass="24436">MTRPVAVVTAASSGIGAGIARTLSSSYDLVLFSRSEAVEELAEELGAVAVRGSLTDAADRERLVATAIERFGRIDAVVSNSGHPPKGDLLTLTDDDWNAGIDLLFLSVVDLARLVTPHMVSAGGGAWVFITSYASLVPEAVMPVSSVVRAAVQNWVKLYAGAVAADGIRANCVLPGFVATHPVDRERLASIPQRRYAQPEEIGSVVRFLLSDEASFVTGQNHVVDGGMIPLP</sequence>
<dbReference type="InterPro" id="IPR050259">
    <property type="entry name" value="SDR"/>
</dbReference>
<name>A0A1T4YX51_9ACTN</name>
<dbReference type="Pfam" id="PF13561">
    <property type="entry name" value="adh_short_C2"/>
    <property type="match status" value="1"/>
</dbReference>
<dbReference type="AlphaFoldDB" id="A0A1T4YX51"/>
<evidence type="ECO:0000256" key="1">
    <source>
        <dbReference type="ARBA" id="ARBA00006484"/>
    </source>
</evidence>
<gene>
    <name evidence="2" type="ORF">SAMN06295964_1231</name>
</gene>
<evidence type="ECO:0000313" key="3">
    <source>
        <dbReference type="Proteomes" id="UP000191040"/>
    </source>
</evidence>
<dbReference type="EMBL" id="LT796768">
    <property type="protein sequence ID" value="SKB06223.1"/>
    <property type="molecule type" value="Genomic_DNA"/>
</dbReference>
<organism evidence="2 3">
    <name type="scientific">Aeromicrobium choanae</name>
    <dbReference type="NCBI Taxonomy" id="1736691"/>
    <lineage>
        <taxon>Bacteria</taxon>
        <taxon>Bacillati</taxon>
        <taxon>Actinomycetota</taxon>
        <taxon>Actinomycetes</taxon>
        <taxon>Propionibacteriales</taxon>
        <taxon>Nocardioidaceae</taxon>
        <taxon>Aeromicrobium</taxon>
    </lineage>
</organism>
<dbReference type="PANTHER" id="PTHR42879">
    <property type="entry name" value="3-OXOACYL-(ACYL-CARRIER-PROTEIN) REDUCTASE"/>
    <property type="match status" value="1"/>
</dbReference>
<dbReference type="PRINTS" id="PR00081">
    <property type="entry name" value="GDHRDH"/>
</dbReference>
<dbReference type="InterPro" id="IPR002347">
    <property type="entry name" value="SDR_fam"/>
</dbReference>
<dbReference type="STRING" id="1736691.SAMN06295964_1231"/>
<evidence type="ECO:0000313" key="2">
    <source>
        <dbReference type="EMBL" id="SKB06223.1"/>
    </source>
</evidence>
<proteinExistence type="inferred from homology"/>
<dbReference type="RefSeq" id="WP_078699333.1">
    <property type="nucleotide sequence ID" value="NZ_LT796768.1"/>
</dbReference>
<protein>
    <submittedName>
        <fullName evidence="2">NAD(P)-dependent dehydrogenase, short-chain alcohol dehydrogenase family</fullName>
    </submittedName>
</protein>
<comment type="similarity">
    <text evidence="1">Belongs to the short-chain dehydrogenases/reductases (SDR) family.</text>
</comment>
<dbReference type="InterPro" id="IPR036291">
    <property type="entry name" value="NAD(P)-bd_dom_sf"/>
</dbReference>
<dbReference type="SUPFAM" id="SSF51735">
    <property type="entry name" value="NAD(P)-binding Rossmann-fold domains"/>
    <property type="match status" value="1"/>
</dbReference>
<dbReference type="PANTHER" id="PTHR42879:SF6">
    <property type="entry name" value="NADPH-DEPENDENT REDUCTASE BACG"/>
    <property type="match status" value="1"/>
</dbReference>
<accession>A0A1T4YX51</accession>
<dbReference type="Gene3D" id="3.40.50.720">
    <property type="entry name" value="NAD(P)-binding Rossmann-like Domain"/>
    <property type="match status" value="1"/>
</dbReference>
<keyword evidence="3" id="KW-1185">Reference proteome</keyword>